<dbReference type="AlphaFoldDB" id="A0AAE1Q8A4"/>
<feature type="region of interest" description="Disordered" evidence="6">
    <location>
        <begin position="696"/>
        <end position="721"/>
    </location>
</feature>
<organism evidence="7 8">
    <name type="scientific">Petrolisthes manimaculis</name>
    <dbReference type="NCBI Taxonomy" id="1843537"/>
    <lineage>
        <taxon>Eukaryota</taxon>
        <taxon>Metazoa</taxon>
        <taxon>Ecdysozoa</taxon>
        <taxon>Arthropoda</taxon>
        <taxon>Crustacea</taxon>
        <taxon>Multicrustacea</taxon>
        <taxon>Malacostraca</taxon>
        <taxon>Eumalacostraca</taxon>
        <taxon>Eucarida</taxon>
        <taxon>Decapoda</taxon>
        <taxon>Pleocyemata</taxon>
        <taxon>Anomura</taxon>
        <taxon>Galatheoidea</taxon>
        <taxon>Porcellanidae</taxon>
        <taxon>Petrolisthes</taxon>
    </lineage>
</organism>
<accession>A0AAE1Q8A4</accession>
<keyword evidence="8" id="KW-1185">Reference proteome</keyword>
<evidence type="ECO:0000256" key="4">
    <source>
        <dbReference type="ARBA" id="ARBA00038123"/>
    </source>
</evidence>
<evidence type="ECO:0000313" key="7">
    <source>
        <dbReference type="EMBL" id="KAK4321430.1"/>
    </source>
</evidence>
<feature type="compositionally biased region" description="Basic and acidic residues" evidence="6">
    <location>
        <begin position="1100"/>
        <end position="1121"/>
    </location>
</feature>
<sequence length="1279" mass="146058">MTEGGRNIMVEVRERLDYLGYHEPLSPHSLPLVQHLLKDLLANNKQLSEAQTQLTDLKKRCEDGENSVVPYKEENGRLLTQLNQLHMDNITLKEHTLKQGKELSNALEKLEEDCEGLKLLLCECQRREEELKAESAKKSEKIIQLQQRNLKPPVITTPRGGKVAVPLHRQRLEITSHLPPNTMSSVFKCSNCGREETTRPNNNNNNNNNKDDSNKNDSNKTNNNNNNNDVYLADLLRMTDHKLMELQREAEDSRRQTKLSHEQCTTLKKQIETREAEIGRLQTLLEGGRESGVVVGDNRFLAAHTHIHHLQLHNDLLTKTNLQLEAKLKHILGDTHDAMSRAVELADVNTDLTTELHHTQLDAHSTTHTLTHQLNHTTSKLLQCEVDLSEPFLYSFFFSFSLSCFNSKLLQCEGDLSEQHRLYHLVKDERDRLYRELVQVRHDYTRLSHHHTTLITERGPMEEQLRLGQEEKKTLIDKINRLTVSLQEMEADKLRLSMDGDTLRRSITELKVEKETQNRKIAQLTDDNTSNGLKLTQLQEEKDTQNIKILQLNDENTAQSLRITQLHEDKEALEQGKAFYSSEAEKLTNQGRELEQERNYYKEEMIKGQTLISTMEQERDFYKDKSGEVTRDKQALEEAQTHLGDDYTRIQTQLKQMQHERNYFSEQLNQTQGEKRQAEREREYYSEQVVQLLDLLKTKPPSTPSTPLQISRPRTKTVSPETELARVMYERDVLRQERDFYKSQYHSVRNQQGAGSGASLASGSGSGGAGGVQPPPPTHPQAPPPPPPPLAPTTTSTAPPSVPMLVPGMLPGTPPARPQSVPTSGVDIEAIKRERDFFRQQMEYFRQQLNNTRSGPTTAAVPVPQPPPPHHGPPLSAPSLDSDRPPHHRPPPPLTRGSSDTSPRMDSDPETRRGEMRMYQQEREFYRQQYENLKATLSQPTPPQGEEVDIASVARQRDFLQQERDFYRTQYNDISRRLAQITSTPNTVPQTIRQEMEALMAEKRGANIAKADLEAQVRILSERLTDSERERNEIDSHTRELHTAIEKLQDAAAQKFPPATQSFIMEIRKARDSAMADLEKAKKERDQLREKMRTSTTQQVREKASLEEETSNLRRQTEEGSRQTSDLTQRLHSQGALIASLQDQVVGLQNALQQSHDQLGMQGKESDDIKKLLEKKVGEAGDTAHQLEFRLGQLGEAETRAQHLEGELGRVKAELSQTRTELATLRNSLTRLDHDKDLLSTEVDTRTQHLVALREELRRREAACAQLEANVAKLEGKLE</sequence>
<feature type="region of interest" description="Disordered" evidence="6">
    <location>
        <begin position="193"/>
        <end position="228"/>
    </location>
</feature>
<feature type="region of interest" description="Disordered" evidence="6">
    <location>
        <begin position="1075"/>
        <end position="1128"/>
    </location>
</feature>
<dbReference type="GO" id="GO:0005814">
    <property type="term" value="C:centriole"/>
    <property type="evidence" value="ECO:0007669"/>
    <property type="project" value="UniProtKB-SubCell"/>
</dbReference>
<feature type="compositionally biased region" description="Basic and acidic residues" evidence="6">
    <location>
        <begin position="829"/>
        <end position="838"/>
    </location>
</feature>
<keyword evidence="5" id="KW-0175">Coiled coil</keyword>
<feature type="coiled-coil region" evidence="5">
    <location>
        <begin position="93"/>
        <end position="148"/>
    </location>
</feature>
<dbReference type="PANTHER" id="PTHR20544">
    <property type="entry name" value="CENTROSOMAL PROTEIN CEP135"/>
    <property type="match status" value="1"/>
</dbReference>
<gene>
    <name evidence="7" type="ORF">Pmani_007750</name>
</gene>
<feature type="compositionally biased region" description="Basic and acidic residues" evidence="6">
    <location>
        <begin position="209"/>
        <end position="218"/>
    </location>
</feature>
<dbReference type="Proteomes" id="UP001292094">
    <property type="component" value="Unassembled WGS sequence"/>
</dbReference>
<name>A0AAE1Q8A4_9EUCA</name>
<dbReference type="PANTHER" id="PTHR20544:SF0">
    <property type="entry name" value="NUCLEOPROTEIN TPR_MLP1 DOMAIN-CONTAINING PROTEIN"/>
    <property type="match status" value="1"/>
</dbReference>
<dbReference type="InterPro" id="IPR051877">
    <property type="entry name" value="Centriole_BasalBody_StrucProt"/>
</dbReference>
<feature type="coiled-coil region" evidence="5">
    <location>
        <begin position="661"/>
        <end position="688"/>
    </location>
</feature>
<feature type="coiled-coil region" evidence="5">
    <location>
        <begin position="37"/>
        <end position="67"/>
    </location>
</feature>
<feature type="region of interest" description="Disordered" evidence="6">
    <location>
        <begin position="749"/>
        <end position="914"/>
    </location>
</feature>
<proteinExistence type="inferred from homology"/>
<comment type="similarity">
    <text evidence="4">Belongs to the CEP135/TSGA10 family.</text>
</comment>
<evidence type="ECO:0000256" key="1">
    <source>
        <dbReference type="ARBA" id="ARBA00004114"/>
    </source>
</evidence>
<protein>
    <submittedName>
        <fullName evidence="7">Uncharacterized protein</fullName>
    </submittedName>
</protein>
<evidence type="ECO:0000256" key="3">
    <source>
        <dbReference type="ARBA" id="ARBA00023212"/>
    </source>
</evidence>
<feature type="compositionally biased region" description="Basic and acidic residues" evidence="6">
    <location>
        <begin position="1075"/>
        <end position="1093"/>
    </location>
</feature>
<feature type="compositionally biased region" description="Pro residues" evidence="6">
    <location>
        <begin position="863"/>
        <end position="876"/>
    </location>
</feature>
<dbReference type="EMBL" id="JAWZYT010000590">
    <property type="protein sequence ID" value="KAK4321430.1"/>
    <property type="molecule type" value="Genomic_DNA"/>
</dbReference>
<evidence type="ECO:0000256" key="2">
    <source>
        <dbReference type="ARBA" id="ARBA00022490"/>
    </source>
</evidence>
<feature type="compositionally biased region" description="Pro residues" evidence="6">
    <location>
        <begin position="773"/>
        <end position="791"/>
    </location>
</feature>
<feature type="compositionally biased region" description="Basic and acidic residues" evidence="6">
    <location>
        <begin position="903"/>
        <end position="914"/>
    </location>
</feature>
<keyword evidence="3" id="KW-0206">Cytoskeleton</keyword>
<comment type="caution">
    <text evidence="7">The sequence shown here is derived from an EMBL/GenBank/DDBJ whole genome shotgun (WGS) entry which is preliminary data.</text>
</comment>
<evidence type="ECO:0000256" key="5">
    <source>
        <dbReference type="SAM" id="Coils"/>
    </source>
</evidence>
<evidence type="ECO:0000256" key="6">
    <source>
        <dbReference type="SAM" id="MobiDB-lite"/>
    </source>
</evidence>
<comment type="subcellular location">
    <subcellularLocation>
        <location evidence="1">Cytoplasm</location>
        <location evidence="1">Cytoskeleton</location>
        <location evidence="1">Microtubule organizing center</location>
        <location evidence="1">Centrosome</location>
        <location evidence="1">Centriole</location>
    </subcellularLocation>
</comment>
<feature type="compositionally biased region" description="Low complexity" evidence="6">
    <location>
        <begin position="219"/>
        <end position="228"/>
    </location>
</feature>
<feature type="coiled-coil region" evidence="5">
    <location>
        <begin position="472"/>
        <end position="604"/>
    </location>
</feature>
<reference evidence="7" key="1">
    <citation type="submission" date="2023-11" db="EMBL/GenBank/DDBJ databases">
        <title>Genome assemblies of two species of porcelain crab, Petrolisthes cinctipes and Petrolisthes manimaculis (Anomura: Porcellanidae).</title>
        <authorList>
            <person name="Angst P."/>
        </authorList>
    </citation>
    <scope>NUCLEOTIDE SEQUENCE</scope>
    <source>
        <strain evidence="7">PB745_02</strain>
        <tissue evidence="7">Gill</tissue>
    </source>
</reference>
<evidence type="ECO:0000313" key="8">
    <source>
        <dbReference type="Proteomes" id="UP001292094"/>
    </source>
</evidence>
<keyword evidence="2" id="KW-0963">Cytoplasm</keyword>
<feature type="coiled-coil region" evidence="5">
    <location>
        <begin position="1194"/>
        <end position="1277"/>
    </location>
</feature>